<name>A0A951PK33_9CYAN</name>
<evidence type="ECO:0000313" key="4">
    <source>
        <dbReference type="Proteomes" id="UP000753908"/>
    </source>
</evidence>
<dbReference type="Pfam" id="PF20363">
    <property type="entry name" value="DUF6658"/>
    <property type="match status" value="1"/>
</dbReference>
<dbReference type="EMBL" id="JAHHIF010000013">
    <property type="protein sequence ID" value="MBW4545178.1"/>
    <property type="molecule type" value="Genomic_DNA"/>
</dbReference>
<proteinExistence type="predicted"/>
<evidence type="ECO:0000256" key="1">
    <source>
        <dbReference type="SAM" id="MobiDB-lite"/>
    </source>
</evidence>
<feature type="signal peptide" evidence="2">
    <location>
        <begin position="1"/>
        <end position="31"/>
    </location>
</feature>
<evidence type="ECO:0000313" key="3">
    <source>
        <dbReference type="EMBL" id="MBW4545178.1"/>
    </source>
</evidence>
<reference evidence="3" key="2">
    <citation type="journal article" date="2022" name="Microbiol. Resour. Announc.">
        <title>Metagenome Sequencing to Explore Phylogenomics of Terrestrial Cyanobacteria.</title>
        <authorList>
            <person name="Ward R.D."/>
            <person name="Stajich J.E."/>
            <person name="Johansen J.R."/>
            <person name="Huntemann M."/>
            <person name="Clum A."/>
            <person name="Foster B."/>
            <person name="Foster B."/>
            <person name="Roux S."/>
            <person name="Palaniappan K."/>
            <person name="Varghese N."/>
            <person name="Mukherjee S."/>
            <person name="Reddy T.B.K."/>
            <person name="Daum C."/>
            <person name="Copeland A."/>
            <person name="Chen I.A."/>
            <person name="Ivanova N.N."/>
            <person name="Kyrpides N.C."/>
            <person name="Shapiro N."/>
            <person name="Eloe-Fadrosh E.A."/>
            <person name="Pietrasiak N."/>
        </authorList>
    </citation>
    <scope>NUCLEOTIDE SEQUENCE</scope>
    <source>
        <strain evidence="3">CPER-KK1</strain>
    </source>
</reference>
<evidence type="ECO:0000256" key="2">
    <source>
        <dbReference type="SAM" id="SignalP"/>
    </source>
</evidence>
<feature type="compositionally biased region" description="Polar residues" evidence="1">
    <location>
        <begin position="50"/>
        <end position="68"/>
    </location>
</feature>
<organism evidence="3 4">
    <name type="scientific">Symplocastrum torsivum CPER-KK1</name>
    <dbReference type="NCBI Taxonomy" id="450513"/>
    <lineage>
        <taxon>Bacteria</taxon>
        <taxon>Bacillati</taxon>
        <taxon>Cyanobacteriota</taxon>
        <taxon>Cyanophyceae</taxon>
        <taxon>Oscillatoriophycideae</taxon>
        <taxon>Oscillatoriales</taxon>
        <taxon>Microcoleaceae</taxon>
        <taxon>Symplocastrum</taxon>
    </lineage>
</organism>
<reference evidence="3" key="1">
    <citation type="submission" date="2021-05" db="EMBL/GenBank/DDBJ databases">
        <authorList>
            <person name="Pietrasiak N."/>
            <person name="Ward R."/>
            <person name="Stajich J.E."/>
            <person name="Kurbessoian T."/>
        </authorList>
    </citation>
    <scope>NUCLEOTIDE SEQUENCE</scope>
    <source>
        <strain evidence="3">CPER-KK1</strain>
    </source>
</reference>
<dbReference type="Proteomes" id="UP000753908">
    <property type="component" value="Unassembled WGS sequence"/>
</dbReference>
<dbReference type="PROSITE" id="PS51257">
    <property type="entry name" value="PROKAR_LIPOPROTEIN"/>
    <property type="match status" value="1"/>
</dbReference>
<keyword evidence="2" id="KW-0732">Signal</keyword>
<feature type="compositionally biased region" description="Basic and acidic residues" evidence="1">
    <location>
        <begin position="113"/>
        <end position="125"/>
    </location>
</feature>
<protein>
    <submittedName>
        <fullName evidence="3">Uncharacterized protein</fullName>
    </submittedName>
</protein>
<feature type="region of interest" description="Disordered" evidence="1">
    <location>
        <begin position="105"/>
        <end position="146"/>
    </location>
</feature>
<feature type="region of interest" description="Disordered" evidence="1">
    <location>
        <begin position="34"/>
        <end position="88"/>
    </location>
</feature>
<accession>A0A951PK33</accession>
<gene>
    <name evidence="3" type="ORF">KME25_12135</name>
</gene>
<dbReference type="AlphaFoldDB" id="A0A951PK33"/>
<feature type="chain" id="PRO_5037245285" evidence="2">
    <location>
        <begin position="32"/>
        <end position="181"/>
    </location>
</feature>
<feature type="compositionally biased region" description="Acidic residues" evidence="1">
    <location>
        <begin position="158"/>
        <end position="169"/>
    </location>
</feature>
<sequence length="181" mass="19582">MKKLTAFLKQLQLRQLLTVLLATAVLFVSTACNNGNETGARPNNLPVQMGGSNNPYKSGGDTNTNFNLSPDPKVNGEKAKATGKQASMPTLSNPLIAAVETLYPGAESPANRPDVEKALPKKTLQDYETSEPGGLNQRKSSLSDRVQDRLAEVKETFDEASDFIGEDAQEALQRHEEPGLR</sequence>
<dbReference type="InterPro" id="IPR046599">
    <property type="entry name" value="DUF6658"/>
</dbReference>
<feature type="compositionally biased region" description="Basic and acidic residues" evidence="1">
    <location>
        <begin position="172"/>
        <end position="181"/>
    </location>
</feature>
<feature type="region of interest" description="Disordered" evidence="1">
    <location>
        <begin position="158"/>
        <end position="181"/>
    </location>
</feature>
<comment type="caution">
    <text evidence="3">The sequence shown here is derived from an EMBL/GenBank/DDBJ whole genome shotgun (WGS) entry which is preliminary data.</text>
</comment>